<dbReference type="Gene3D" id="2.40.30.70">
    <property type="entry name" value="YaeB-like"/>
    <property type="match status" value="1"/>
</dbReference>
<reference evidence="4 5" key="1">
    <citation type="submission" date="2018-03" db="EMBL/GenBank/DDBJ databases">
        <title>Genomic Encyclopedia of Archaeal and Bacterial Type Strains, Phase II (KMG-II): from individual species to whole genera.</title>
        <authorList>
            <person name="Goeker M."/>
        </authorList>
    </citation>
    <scope>NUCLEOTIDE SEQUENCE [LARGE SCALE GENOMIC DNA]</scope>
    <source>
        <strain evidence="4 5">DSM 29328</strain>
    </source>
</reference>
<evidence type="ECO:0000313" key="4">
    <source>
        <dbReference type="EMBL" id="PRY26799.1"/>
    </source>
</evidence>
<protein>
    <submittedName>
        <fullName evidence="4">tRNA-Thr(GGU) m(6)t(6)A37 methyltransferase TsaA</fullName>
    </submittedName>
</protein>
<keyword evidence="5" id="KW-1185">Reference proteome</keyword>
<dbReference type="AlphaFoldDB" id="A0A2T0S046"/>
<keyword evidence="4" id="KW-0808">Transferase</keyword>
<comment type="caution">
    <text evidence="4">The sequence shown here is derived from an EMBL/GenBank/DDBJ whole genome shotgun (WGS) entry which is preliminary data.</text>
</comment>
<gene>
    <name evidence="4" type="ORF">CLV78_101901</name>
</gene>
<evidence type="ECO:0000256" key="1">
    <source>
        <dbReference type="ARBA" id="ARBA00022691"/>
    </source>
</evidence>
<dbReference type="PROSITE" id="PS51668">
    <property type="entry name" value="TSAA_2"/>
    <property type="match status" value="1"/>
</dbReference>
<dbReference type="InterPro" id="IPR040372">
    <property type="entry name" value="YaeB-like"/>
</dbReference>
<evidence type="ECO:0000259" key="3">
    <source>
        <dbReference type="PROSITE" id="PS51668"/>
    </source>
</evidence>
<dbReference type="PANTHER" id="PTHR12818:SF0">
    <property type="entry name" value="TRNA (ADENINE(37)-N6)-METHYLTRANSFERASE"/>
    <property type="match status" value="1"/>
</dbReference>
<dbReference type="PANTHER" id="PTHR12818">
    <property type="entry name" value="TRNA (ADENINE(37)-N6)-METHYLTRANSFERASE"/>
    <property type="match status" value="1"/>
</dbReference>
<feature type="domain" description="TsaA-like" evidence="3">
    <location>
        <begin position="30"/>
        <end position="164"/>
    </location>
</feature>
<evidence type="ECO:0000313" key="5">
    <source>
        <dbReference type="Proteomes" id="UP000239480"/>
    </source>
</evidence>
<dbReference type="Proteomes" id="UP000239480">
    <property type="component" value="Unassembled WGS sequence"/>
</dbReference>
<dbReference type="RefSeq" id="WP_106203519.1">
    <property type="nucleotide sequence ID" value="NZ_PVTD01000001.1"/>
</dbReference>
<dbReference type="InterPro" id="IPR036414">
    <property type="entry name" value="YaeB_N_sf"/>
</dbReference>
<dbReference type="InterPro" id="IPR023370">
    <property type="entry name" value="TrmO-like_N"/>
</dbReference>
<accession>A0A2T0S046</accession>
<keyword evidence="4" id="KW-0489">Methyltransferase</keyword>
<sequence length="172" mass="18590">MSDVHGDIPPIREGEKLLDFDPAESGDATLAFIGTIRTPWRRGDCPKNIGKAREAGQGARIDLAKGYADGLTGLRVGQPVMLLYWMNQARRDLIQQMPRHVQAPRGTFALRSPNRPNPVAMSAVTITSLDPAAGMIGIDAIDCFDMTPLIDMKPWLPSVDTPAGTELVTALA</sequence>
<organism evidence="4 5">
    <name type="scientific">Aliiruegeria haliotis</name>
    <dbReference type="NCBI Taxonomy" id="1280846"/>
    <lineage>
        <taxon>Bacteria</taxon>
        <taxon>Pseudomonadati</taxon>
        <taxon>Pseudomonadota</taxon>
        <taxon>Alphaproteobacteria</taxon>
        <taxon>Rhodobacterales</taxon>
        <taxon>Roseobacteraceae</taxon>
        <taxon>Aliiruegeria</taxon>
    </lineage>
</organism>
<keyword evidence="1" id="KW-0949">S-adenosyl-L-methionine</keyword>
<dbReference type="SUPFAM" id="SSF118196">
    <property type="entry name" value="YaeB-like"/>
    <property type="match status" value="1"/>
</dbReference>
<dbReference type="EMBL" id="PVTD01000001">
    <property type="protein sequence ID" value="PRY26799.1"/>
    <property type="molecule type" value="Genomic_DNA"/>
</dbReference>
<comment type="similarity">
    <text evidence="2">Belongs to the tRNA methyltransferase O family.</text>
</comment>
<evidence type="ECO:0000256" key="2">
    <source>
        <dbReference type="ARBA" id="ARBA00033753"/>
    </source>
</evidence>
<dbReference type="GO" id="GO:0032259">
    <property type="term" value="P:methylation"/>
    <property type="evidence" value="ECO:0007669"/>
    <property type="project" value="UniProtKB-KW"/>
</dbReference>
<dbReference type="Pfam" id="PF01980">
    <property type="entry name" value="TrmO_N"/>
    <property type="match status" value="1"/>
</dbReference>
<proteinExistence type="inferred from homology"/>
<dbReference type="InterPro" id="IPR036413">
    <property type="entry name" value="YaeB-like_sf"/>
</dbReference>
<dbReference type="OrthoDB" id="9804309at2"/>
<name>A0A2T0S046_9RHOB</name>
<dbReference type="GO" id="GO:0008168">
    <property type="term" value="F:methyltransferase activity"/>
    <property type="evidence" value="ECO:0007669"/>
    <property type="project" value="UniProtKB-KW"/>
</dbReference>